<dbReference type="PROSITE" id="PS00622">
    <property type="entry name" value="HTH_LUXR_1"/>
    <property type="match status" value="1"/>
</dbReference>
<dbReference type="InterPro" id="IPR036388">
    <property type="entry name" value="WH-like_DNA-bd_sf"/>
</dbReference>
<keyword evidence="1" id="KW-0805">Transcription regulation</keyword>
<evidence type="ECO:0000313" key="5">
    <source>
        <dbReference type="EMBL" id="MEN5378559.1"/>
    </source>
</evidence>
<evidence type="ECO:0000256" key="2">
    <source>
        <dbReference type="ARBA" id="ARBA00023125"/>
    </source>
</evidence>
<dbReference type="EMBL" id="JBDJNQ010000007">
    <property type="protein sequence ID" value="MEN5378559.1"/>
    <property type="molecule type" value="Genomic_DNA"/>
</dbReference>
<dbReference type="Gene3D" id="1.10.10.10">
    <property type="entry name" value="Winged helix-like DNA-binding domain superfamily/Winged helix DNA-binding domain"/>
    <property type="match status" value="1"/>
</dbReference>
<dbReference type="InterPro" id="IPR000792">
    <property type="entry name" value="Tscrpt_reg_LuxR_C"/>
</dbReference>
<evidence type="ECO:0000259" key="4">
    <source>
        <dbReference type="PROSITE" id="PS50043"/>
    </source>
</evidence>
<organism evidence="5 6">
    <name type="scientific">Sphingobacterium kitahiroshimense</name>
    <dbReference type="NCBI Taxonomy" id="470446"/>
    <lineage>
        <taxon>Bacteria</taxon>
        <taxon>Pseudomonadati</taxon>
        <taxon>Bacteroidota</taxon>
        <taxon>Sphingobacteriia</taxon>
        <taxon>Sphingobacteriales</taxon>
        <taxon>Sphingobacteriaceae</taxon>
        <taxon>Sphingobacterium</taxon>
    </lineage>
</organism>
<comment type="caution">
    <text evidence="5">The sequence shown here is derived from an EMBL/GenBank/DDBJ whole genome shotgun (WGS) entry which is preliminary data.</text>
</comment>
<dbReference type="InterPro" id="IPR016032">
    <property type="entry name" value="Sig_transdc_resp-reg_C-effctor"/>
</dbReference>
<proteinExistence type="predicted"/>
<protein>
    <submittedName>
        <fullName evidence="5">Helix-turn-helix transcriptional regulator</fullName>
    </submittedName>
</protein>
<dbReference type="Pfam" id="PF00196">
    <property type="entry name" value="GerE"/>
    <property type="match status" value="1"/>
</dbReference>
<gene>
    <name evidence="5" type="ORF">ABE541_14945</name>
</gene>
<dbReference type="PROSITE" id="PS50043">
    <property type="entry name" value="HTH_LUXR_2"/>
    <property type="match status" value="1"/>
</dbReference>
<keyword evidence="3" id="KW-0804">Transcription</keyword>
<dbReference type="SUPFAM" id="SSF46894">
    <property type="entry name" value="C-terminal effector domain of the bipartite response regulators"/>
    <property type="match status" value="1"/>
</dbReference>
<dbReference type="PANTHER" id="PTHR44688:SF16">
    <property type="entry name" value="DNA-BINDING TRANSCRIPTIONAL ACTIVATOR DEVR_DOSR"/>
    <property type="match status" value="1"/>
</dbReference>
<accession>A0ABV0BVH6</accession>
<name>A0ABV0BVH6_9SPHI</name>
<dbReference type="PRINTS" id="PR00038">
    <property type="entry name" value="HTHLUXR"/>
</dbReference>
<keyword evidence="6" id="KW-1185">Reference proteome</keyword>
<dbReference type="Proteomes" id="UP001409291">
    <property type="component" value="Unassembled WGS sequence"/>
</dbReference>
<dbReference type="Gene3D" id="3.30.450.20">
    <property type="entry name" value="PAS domain"/>
    <property type="match status" value="1"/>
</dbReference>
<evidence type="ECO:0000256" key="3">
    <source>
        <dbReference type="ARBA" id="ARBA00023163"/>
    </source>
</evidence>
<dbReference type="PANTHER" id="PTHR44688">
    <property type="entry name" value="DNA-BINDING TRANSCRIPTIONAL ACTIVATOR DEVR_DOSR"/>
    <property type="match status" value="1"/>
</dbReference>
<evidence type="ECO:0000313" key="6">
    <source>
        <dbReference type="Proteomes" id="UP001409291"/>
    </source>
</evidence>
<reference evidence="5 6" key="1">
    <citation type="submission" date="2024-04" db="EMBL/GenBank/DDBJ databases">
        <title>WGS of bacteria from Torrens River.</title>
        <authorList>
            <person name="Wyrsch E.R."/>
            <person name="Drigo B."/>
        </authorList>
    </citation>
    <scope>NUCLEOTIDE SEQUENCE [LARGE SCALE GENOMIC DNA]</scope>
    <source>
        <strain evidence="5 6">TWI391</strain>
    </source>
</reference>
<feature type="domain" description="HTH luxR-type" evidence="4">
    <location>
        <begin position="186"/>
        <end position="251"/>
    </location>
</feature>
<dbReference type="SMART" id="SM00421">
    <property type="entry name" value="HTH_LUXR"/>
    <property type="match status" value="1"/>
</dbReference>
<dbReference type="CDD" id="cd06170">
    <property type="entry name" value="LuxR_C_like"/>
    <property type="match status" value="1"/>
</dbReference>
<sequence length="254" mass="29534">MNNIAGVLNEKLLEQVFEQEPNPHKLLQQCQYIAQFYAHIENAIAVLSDLKNDKSYIYNGGLAQTLGLSDHDSEIDSIWEDAIFKLIHPDDLLRKHILELQYFHFIKHIPLTDRHNFHVISKIRMYNQEGQYIWISHRMYYVQNSPNGSIWLALCLYNFAHLSDNTESYEGFIVNSVTGQIIQPEKQENSNLLSKREIEILSLIKIGRRSKEIADDLSISINTVNRHRQNILEKLRVTNSIEACRIASSLNLFK</sequence>
<evidence type="ECO:0000256" key="1">
    <source>
        <dbReference type="ARBA" id="ARBA00023015"/>
    </source>
</evidence>
<dbReference type="RefSeq" id="WP_168126622.1">
    <property type="nucleotide sequence ID" value="NZ_JBDJLH010000002.1"/>
</dbReference>
<keyword evidence="2" id="KW-0238">DNA-binding</keyword>